<evidence type="ECO:0000313" key="1">
    <source>
        <dbReference type="EMBL" id="NIZ69523.1"/>
    </source>
</evidence>
<dbReference type="RefSeq" id="WP_167695610.1">
    <property type="nucleotide sequence ID" value="NZ_CP118181.1"/>
</dbReference>
<organism evidence="1 2">
    <name type="scientific">Entomospira culicis</name>
    <dbReference type="NCBI Taxonomy" id="2719989"/>
    <lineage>
        <taxon>Bacteria</taxon>
        <taxon>Pseudomonadati</taxon>
        <taxon>Spirochaetota</taxon>
        <taxon>Spirochaetia</taxon>
        <taxon>Spirochaetales</taxon>
        <taxon>Spirochaetaceae</taxon>
        <taxon>Entomospira</taxon>
    </lineage>
</organism>
<keyword evidence="2" id="KW-1185">Reference proteome</keyword>
<dbReference type="Pfam" id="PF16258">
    <property type="entry name" value="DUF4912"/>
    <property type="match status" value="1"/>
</dbReference>
<sequence>MHRERLHALTDEELLRIATEQKIAEGEPFDRALLIEEIYAYLTDSFYDQNISVQLLAKRYEFVDQFLDSNLEGREAFFQSQSPHANHLYIAVHSPRWLFVDWQVSQQLEEEIRSHAQFVGLYLRLYVLSKAKMGYELVESMDVEINRFDGRQYLTLPMGVAHYRVLLVADLRDRERVLGESVVSFLVGMK</sequence>
<proteinExistence type="predicted"/>
<accession>A0A968GGA5</accession>
<dbReference type="AlphaFoldDB" id="A0A968GGA5"/>
<name>A0A968GGA5_9SPIO</name>
<dbReference type="InterPro" id="IPR032585">
    <property type="entry name" value="DUF4912"/>
</dbReference>
<protein>
    <submittedName>
        <fullName evidence="1">DUF4912 domain-containing protein</fullName>
    </submittedName>
</protein>
<evidence type="ECO:0000313" key="2">
    <source>
        <dbReference type="Proteomes" id="UP000778951"/>
    </source>
</evidence>
<dbReference type="Proteomes" id="UP000778951">
    <property type="component" value="Unassembled WGS sequence"/>
</dbReference>
<gene>
    <name evidence="1" type="ORF">HCT48_04750</name>
</gene>
<dbReference type="EMBL" id="JAATLM010000001">
    <property type="protein sequence ID" value="NIZ69523.1"/>
    <property type="molecule type" value="Genomic_DNA"/>
</dbReference>
<comment type="caution">
    <text evidence="1">The sequence shown here is derived from an EMBL/GenBank/DDBJ whole genome shotgun (WGS) entry which is preliminary data.</text>
</comment>
<reference evidence="1" key="1">
    <citation type="submission" date="2020-03" db="EMBL/GenBank/DDBJ databases">
        <title>Spirochaetal bacteria isolated from arthropods constitute a novel genus Entomospira genus novum within the order Spirochaetales.</title>
        <authorList>
            <person name="Grana-Miraglia L."/>
            <person name="Sikutova S."/>
            <person name="Fingerle V."/>
            <person name="Sing A."/>
            <person name="Castillo-Ramirez S."/>
            <person name="Margos G."/>
            <person name="Rudolf I."/>
        </authorList>
    </citation>
    <scope>NUCLEOTIDE SEQUENCE</scope>
    <source>
        <strain evidence="1">BR149</strain>
    </source>
</reference>